<evidence type="ECO:0000256" key="5">
    <source>
        <dbReference type="ARBA" id="ARBA00022747"/>
    </source>
</evidence>
<keyword evidence="4 7" id="KW-0949">S-adenosyl-L-methionine</keyword>
<dbReference type="GO" id="GO:0003677">
    <property type="term" value="F:DNA binding"/>
    <property type="evidence" value="ECO:0007669"/>
    <property type="project" value="TreeGrafter"/>
</dbReference>
<reference evidence="9" key="1">
    <citation type="submission" date="2022-01" db="EMBL/GenBank/DDBJ databases">
        <authorList>
            <person name="Lagorce A."/>
        </authorList>
    </citation>
    <scope>NUCLEOTIDE SEQUENCE</scope>
    <source>
        <strain evidence="9">Th15_F1_A12</strain>
    </source>
</reference>
<proteinExistence type="inferred from homology"/>
<dbReference type="PROSITE" id="PS51679">
    <property type="entry name" value="SAM_MT_C5"/>
    <property type="match status" value="1"/>
</dbReference>
<comment type="caution">
    <text evidence="9">The sequence shown here is derived from an EMBL/GenBank/DDBJ whole genome shotgun (WGS) entry which is preliminary data.</text>
</comment>
<dbReference type="PANTHER" id="PTHR10629:SF52">
    <property type="entry name" value="DNA (CYTOSINE-5)-METHYLTRANSFERASE 1"/>
    <property type="match status" value="1"/>
</dbReference>
<keyword evidence="3 7" id="KW-0808">Transferase</keyword>
<dbReference type="InterPro" id="IPR050390">
    <property type="entry name" value="C5-Methyltransferase"/>
</dbReference>
<name>A0AAU9QUW5_9VIBR</name>
<evidence type="ECO:0000256" key="2">
    <source>
        <dbReference type="ARBA" id="ARBA00022603"/>
    </source>
</evidence>
<feature type="active site" evidence="7">
    <location>
        <position position="77"/>
    </location>
</feature>
<protein>
    <recommendedName>
        <fullName evidence="1">DNA (cytosine-5-)-methyltransferase</fullName>
        <ecNumber evidence="1">2.1.1.37</ecNumber>
    </recommendedName>
</protein>
<comment type="similarity">
    <text evidence="7 8">Belongs to the class I-like SAM-binding methyltransferase superfamily. C5-methyltransferase family.</text>
</comment>
<dbReference type="PANTHER" id="PTHR10629">
    <property type="entry name" value="CYTOSINE-SPECIFIC METHYLTRANSFERASE"/>
    <property type="match status" value="1"/>
</dbReference>
<dbReference type="InterPro" id="IPR029063">
    <property type="entry name" value="SAM-dependent_MTases_sf"/>
</dbReference>
<dbReference type="Gene3D" id="3.90.120.10">
    <property type="entry name" value="DNA Methylase, subunit A, domain 2"/>
    <property type="match status" value="1"/>
</dbReference>
<dbReference type="RefSeq" id="WP_409590196.1">
    <property type="nucleotide sequence ID" value="NZ_CAKMTZ010000126.1"/>
</dbReference>
<dbReference type="Proteomes" id="UP001295462">
    <property type="component" value="Unassembled WGS sequence"/>
</dbReference>
<dbReference type="PRINTS" id="PR00105">
    <property type="entry name" value="C5METTRFRASE"/>
</dbReference>
<dbReference type="InterPro" id="IPR001525">
    <property type="entry name" value="C5_MeTfrase"/>
</dbReference>
<keyword evidence="2 7" id="KW-0489">Methyltransferase</keyword>
<gene>
    <name evidence="9" type="ORF">THF1A12_60084</name>
</gene>
<dbReference type="GO" id="GO:0032259">
    <property type="term" value="P:methylation"/>
    <property type="evidence" value="ECO:0007669"/>
    <property type="project" value="UniProtKB-KW"/>
</dbReference>
<organism evidence="9 10">
    <name type="scientific">Vibrio jasicida</name>
    <dbReference type="NCBI Taxonomy" id="766224"/>
    <lineage>
        <taxon>Bacteria</taxon>
        <taxon>Pseudomonadati</taxon>
        <taxon>Pseudomonadota</taxon>
        <taxon>Gammaproteobacteria</taxon>
        <taxon>Vibrionales</taxon>
        <taxon>Vibrionaceae</taxon>
        <taxon>Vibrio</taxon>
    </lineage>
</organism>
<evidence type="ECO:0000256" key="6">
    <source>
        <dbReference type="ARBA" id="ARBA00047422"/>
    </source>
</evidence>
<evidence type="ECO:0000256" key="7">
    <source>
        <dbReference type="PROSITE-ProRule" id="PRU01016"/>
    </source>
</evidence>
<evidence type="ECO:0000313" key="10">
    <source>
        <dbReference type="Proteomes" id="UP001295462"/>
    </source>
</evidence>
<dbReference type="PROSITE" id="PS00095">
    <property type="entry name" value="C5_MTASE_2"/>
    <property type="match status" value="1"/>
</dbReference>
<dbReference type="Pfam" id="PF00145">
    <property type="entry name" value="DNA_methylase"/>
    <property type="match status" value="1"/>
</dbReference>
<dbReference type="Gene3D" id="3.40.50.150">
    <property type="entry name" value="Vaccinia Virus protein VP39"/>
    <property type="match status" value="1"/>
</dbReference>
<evidence type="ECO:0000256" key="4">
    <source>
        <dbReference type="ARBA" id="ARBA00022691"/>
    </source>
</evidence>
<dbReference type="GO" id="GO:0009307">
    <property type="term" value="P:DNA restriction-modification system"/>
    <property type="evidence" value="ECO:0007669"/>
    <property type="project" value="UniProtKB-KW"/>
</dbReference>
<dbReference type="InterPro" id="IPR031303">
    <property type="entry name" value="C5_meth_CS"/>
</dbReference>
<dbReference type="GO" id="GO:0003886">
    <property type="term" value="F:DNA (cytosine-5-)-methyltransferase activity"/>
    <property type="evidence" value="ECO:0007669"/>
    <property type="project" value="UniProtKB-EC"/>
</dbReference>
<dbReference type="AlphaFoldDB" id="A0AAU9QUW5"/>
<dbReference type="EC" id="2.1.1.37" evidence="1"/>
<evidence type="ECO:0000256" key="8">
    <source>
        <dbReference type="RuleBase" id="RU000416"/>
    </source>
</evidence>
<keyword evidence="5" id="KW-0680">Restriction system</keyword>
<dbReference type="EMBL" id="CAKMUD010000116">
    <property type="protein sequence ID" value="CAH1602634.1"/>
    <property type="molecule type" value="Genomic_DNA"/>
</dbReference>
<dbReference type="GO" id="GO:0044027">
    <property type="term" value="P:negative regulation of gene expression via chromosomal CpG island methylation"/>
    <property type="evidence" value="ECO:0007669"/>
    <property type="project" value="TreeGrafter"/>
</dbReference>
<dbReference type="SUPFAM" id="SSF53335">
    <property type="entry name" value="S-adenosyl-L-methionine-dependent methyltransferases"/>
    <property type="match status" value="1"/>
</dbReference>
<evidence type="ECO:0000256" key="3">
    <source>
        <dbReference type="ARBA" id="ARBA00022679"/>
    </source>
</evidence>
<dbReference type="NCBIfam" id="TIGR00675">
    <property type="entry name" value="dcm"/>
    <property type="match status" value="1"/>
</dbReference>
<accession>A0AAU9QUW5</accession>
<comment type="catalytic activity">
    <reaction evidence="6">
        <text>a 2'-deoxycytidine in DNA + S-adenosyl-L-methionine = a 5-methyl-2'-deoxycytidine in DNA + S-adenosyl-L-homocysteine + H(+)</text>
        <dbReference type="Rhea" id="RHEA:13681"/>
        <dbReference type="Rhea" id="RHEA-COMP:11369"/>
        <dbReference type="Rhea" id="RHEA-COMP:11370"/>
        <dbReference type="ChEBI" id="CHEBI:15378"/>
        <dbReference type="ChEBI" id="CHEBI:57856"/>
        <dbReference type="ChEBI" id="CHEBI:59789"/>
        <dbReference type="ChEBI" id="CHEBI:85452"/>
        <dbReference type="ChEBI" id="CHEBI:85454"/>
        <dbReference type="EC" id="2.1.1.37"/>
    </reaction>
</comment>
<evidence type="ECO:0000256" key="1">
    <source>
        <dbReference type="ARBA" id="ARBA00011975"/>
    </source>
</evidence>
<evidence type="ECO:0000313" key="9">
    <source>
        <dbReference type="EMBL" id="CAH1602634.1"/>
    </source>
</evidence>
<sequence>MIGIDLFAGAGGMSLGASKAGVDVQVVVELDKAAAQTYLLNHKPIAGLYNGDIRKFSKIDLVNTKNHPLVLFGGPPCQGFSTSNQKTRNGENSNNWLFQEFLRVIKLYEPEWVVFENVKGILETEQGRFAKAVTTSLQSLGYACEEDILNASNYGVPQKRERYFIVASRVSNNFSFPTKSTKTPITVSDAISDLPKLDNGANICEKEYSTNPSSPYIALMRKNAHSEVCYNNLVTRNSPLIIERYKHIPQGGNWENIPDNLMNNYKDKSRCHTGIYKRLNSNTPSVVIGNYRKNMLIHPEQNRGLSVREAARIQSFPDDFRFSGSIGFQQQQVGNAVPPLLSESIFKQIMSNNG</sequence>